<dbReference type="EMBL" id="SDCR01000001">
    <property type="protein sequence ID" value="TCX77503.1"/>
    <property type="molecule type" value="Genomic_DNA"/>
</dbReference>
<reference evidence="1" key="1">
    <citation type="submission" date="2019-01" db="EMBL/GenBank/DDBJ databases">
        <authorList>
            <person name="Lista F."/>
            <person name="Anselmo A."/>
        </authorList>
    </citation>
    <scope>NUCLEOTIDE SEQUENCE</scope>
    <source>
        <strain evidence="1">5S</strain>
    </source>
</reference>
<accession>A0A483LR46</accession>
<dbReference type="InterPro" id="IPR036619">
    <property type="entry name" value="NinB_sf"/>
</dbReference>
<sequence>MQEFILHETNKAQLWSLLKEILSTGKRWRIKISEYRERRSLPQNSLLWKWNSEIAEQLTAVGSDRFSDEEVHEWLKDMYCPAKPVTISGMTRYVKSTRRLDVGEMHKYLTDIDQWAHQKGLRLTIPDSCEYRELQRRQDA</sequence>
<dbReference type="SUPFAM" id="SSF103370">
    <property type="entry name" value="NinB"/>
    <property type="match status" value="1"/>
</dbReference>
<comment type="caution">
    <text evidence="1">The sequence shown here is derived from an EMBL/GenBank/DDBJ whole genome shotgun (WGS) entry which is preliminary data.</text>
</comment>
<proteinExistence type="predicted"/>
<protein>
    <recommendedName>
        <fullName evidence="2">DNA base-flipping protein</fullName>
    </recommendedName>
</protein>
<evidence type="ECO:0008006" key="2">
    <source>
        <dbReference type="Google" id="ProtNLM"/>
    </source>
</evidence>
<gene>
    <name evidence="1" type="ORF">ETE60_00945</name>
</gene>
<name>A0A483LR46_KLEPN</name>
<evidence type="ECO:0000313" key="1">
    <source>
        <dbReference type="EMBL" id="TCX77503.1"/>
    </source>
</evidence>
<dbReference type="Gene3D" id="1.10.3790.10">
    <property type="entry name" value="NinB"/>
    <property type="match status" value="1"/>
</dbReference>
<dbReference type="RefSeq" id="WP_132349268.1">
    <property type="nucleotide sequence ID" value="NZ_JAEGID010000002.1"/>
</dbReference>
<organism evidence="1">
    <name type="scientific">Klebsiella pneumoniae</name>
    <dbReference type="NCBI Taxonomy" id="573"/>
    <lineage>
        <taxon>Bacteria</taxon>
        <taxon>Pseudomonadati</taxon>
        <taxon>Pseudomonadota</taxon>
        <taxon>Gammaproteobacteria</taxon>
        <taxon>Enterobacterales</taxon>
        <taxon>Enterobacteriaceae</taxon>
        <taxon>Klebsiella/Raoultella group</taxon>
        <taxon>Klebsiella</taxon>
        <taxon>Klebsiella pneumoniae complex</taxon>
    </lineage>
</organism>
<dbReference type="NCBIfam" id="NF007281">
    <property type="entry name" value="PRK09741.1"/>
    <property type="match status" value="1"/>
</dbReference>
<dbReference type="AlphaFoldDB" id="A0A483LR46"/>